<accession>A0A6L2PVS0</accession>
<evidence type="ECO:0000313" key="2">
    <source>
        <dbReference type="EMBL" id="GFG36733.1"/>
    </source>
</evidence>
<feature type="transmembrane region" description="Helical" evidence="1">
    <location>
        <begin position="698"/>
        <end position="718"/>
    </location>
</feature>
<evidence type="ECO:0000256" key="1">
    <source>
        <dbReference type="SAM" id="Phobius"/>
    </source>
</evidence>
<comment type="caution">
    <text evidence="2">The sequence shown here is derived from an EMBL/GenBank/DDBJ whole genome shotgun (WGS) entry which is preliminary data.</text>
</comment>
<dbReference type="Proteomes" id="UP000502823">
    <property type="component" value="Unassembled WGS sequence"/>
</dbReference>
<dbReference type="EMBL" id="BLKM01000655">
    <property type="protein sequence ID" value="GFG36733.1"/>
    <property type="molecule type" value="Genomic_DNA"/>
</dbReference>
<reference evidence="3" key="1">
    <citation type="submission" date="2020-01" db="EMBL/GenBank/DDBJ databases">
        <title>Draft genome sequence of the Termite Coptotermes fromosanus.</title>
        <authorList>
            <person name="Itakura S."/>
            <person name="Yosikawa Y."/>
            <person name="Umezawa K."/>
        </authorList>
    </citation>
    <scope>NUCLEOTIDE SEQUENCE [LARGE SCALE GENOMIC DNA]</scope>
</reference>
<proteinExistence type="predicted"/>
<keyword evidence="1" id="KW-1133">Transmembrane helix</keyword>
<sequence>MENWLRPDTNCFCLVRLSDCNRKMQHQNRGEQQEWQWEQWPQQVMSDSINKTRGPGARTRSSLWFDSSSSSWWLFGGRQAPSNSGRNTTELKVYTDLWRYNTNVREWSRIFPNDKLKGNAGAMILLRTSLFNDVNNSKASGTSSSNSGVVLCGRSKGKRLDDRTFAVYGPRNSCRNAVSQLELKDTQWTSYSCSCNSTGQSARNNSTVPTGTVRHESNITRNVSVVPGNIQVSDYGCNETIVKQSLKEEISNYSNIDNTENNSKKSKHGEIQNITSEVSIKLDNMTTNILLNNREVDERVGSIKKENNESFLAHSPVVENFVKENSTSFGGYNELQGRGKPNKTDSFVQYGHKPLEIDENCSSDMGHLTVDVSVKNVSSNSNYSDLPDEKNEETILQNLANSSTHSMQQRDIKLNKDVTTEDSYSNQAFCPDFEDSYDSNERSKGQPVAWCDTNNEVLVAVDLKVIPLTLWQFDPKKSRWAQQKVYIEEGTLWPGCSSNIRYTSTGSTVYILCPRYGATNATSTRLVYTIDASNATLKASGQLQLSFIFGNQNGNAIWADEAKTILQAVEADNRTLLLIAYDNLLDMWVLDRNCDQCYFVPVDNVWRGSALKWFRGFEAPFYNLQMAGQTWLLPNPRQVTQYWPHERGRFIIRIIGHGENSSGVSPIKEELHTMEMKNHSETNIPVLQHHQAQDGIKALVFFAFSLSIFAIFGMAIFVRRCVTCPPQSWPLRGDDGSKMAPPVIRYSVIPDDLAYPIA</sequence>
<keyword evidence="1" id="KW-0472">Membrane</keyword>
<name>A0A6L2PVS0_COPFO</name>
<protein>
    <submittedName>
        <fullName evidence="2">Uncharacterized protein</fullName>
    </submittedName>
</protein>
<dbReference type="OrthoDB" id="8187165at2759"/>
<dbReference type="InParanoid" id="A0A6L2PVS0"/>
<evidence type="ECO:0000313" key="3">
    <source>
        <dbReference type="Proteomes" id="UP000502823"/>
    </source>
</evidence>
<gene>
    <name evidence="2" type="ORF">Cfor_09442</name>
</gene>
<dbReference type="AlphaFoldDB" id="A0A6L2PVS0"/>
<keyword evidence="3" id="KW-1185">Reference proteome</keyword>
<keyword evidence="1" id="KW-0812">Transmembrane</keyword>
<organism evidence="2 3">
    <name type="scientific">Coptotermes formosanus</name>
    <name type="common">Formosan subterranean termite</name>
    <dbReference type="NCBI Taxonomy" id="36987"/>
    <lineage>
        <taxon>Eukaryota</taxon>
        <taxon>Metazoa</taxon>
        <taxon>Ecdysozoa</taxon>
        <taxon>Arthropoda</taxon>
        <taxon>Hexapoda</taxon>
        <taxon>Insecta</taxon>
        <taxon>Pterygota</taxon>
        <taxon>Neoptera</taxon>
        <taxon>Polyneoptera</taxon>
        <taxon>Dictyoptera</taxon>
        <taxon>Blattodea</taxon>
        <taxon>Blattoidea</taxon>
        <taxon>Termitoidae</taxon>
        <taxon>Rhinotermitidae</taxon>
        <taxon>Coptotermes</taxon>
    </lineage>
</organism>